<dbReference type="OrthoDB" id="72819at2759"/>
<dbReference type="eggNOG" id="ENOG502RXSI">
    <property type="taxonomic scope" value="Eukaryota"/>
</dbReference>
<keyword evidence="3" id="KW-1185">Reference proteome</keyword>
<dbReference type="OMA" id="KHVWANF"/>
<dbReference type="KEGG" id="aqu:100632994"/>
<protein>
    <recommendedName>
        <fullName evidence="1">SNRNP25 ubiquitin-like domain-containing protein</fullName>
    </recommendedName>
</protein>
<evidence type="ECO:0000313" key="3">
    <source>
        <dbReference type="Proteomes" id="UP000007879"/>
    </source>
</evidence>
<dbReference type="Gene3D" id="3.10.20.90">
    <property type="entry name" value="Phosphatidylinositol 3-kinase Catalytic Subunit, Chain A, domain 1"/>
    <property type="match status" value="1"/>
</dbReference>
<evidence type="ECO:0000313" key="2">
    <source>
        <dbReference type="EnsemblMetazoa" id="Aqu2.1.39111_001"/>
    </source>
</evidence>
<dbReference type="Proteomes" id="UP000007879">
    <property type="component" value="Unassembled WGS sequence"/>
</dbReference>
<dbReference type="GO" id="GO:0005681">
    <property type="term" value="C:spliceosomal complex"/>
    <property type="evidence" value="ECO:0007669"/>
    <property type="project" value="TreeGrafter"/>
</dbReference>
<dbReference type="STRING" id="400682.A0A1X7VGC8"/>
<dbReference type="EnsemblMetazoa" id="Aqu2.1.39111_001">
    <property type="protein sequence ID" value="Aqu2.1.39111_001"/>
    <property type="gene ID" value="Aqu2.1.39111"/>
</dbReference>
<dbReference type="AlphaFoldDB" id="A0A1X7VGC8"/>
<accession>A0A1X7VGC8</accession>
<evidence type="ECO:0000259" key="1">
    <source>
        <dbReference type="Pfam" id="PF18036"/>
    </source>
</evidence>
<feature type="domain" description="SNRNP25 ubiquitin-like" evidence="1">
    <location>
        <begin position="50"/>
        <end position="137"/>
    </location>
</feature>
<dbReference type="CDD" id="cd17058">
    <property type="entry name" value="Ubl_SNRNP25"/>
    <property type="match status" value="1"/>
</dbReference>
<gene>
    <name evidence="2" type="primary">100632994</name>
</gene>
<dbReference type="InParanoid" id="A0A1X7VGC8"/>
<dbReference type="PANTHER" id="PTHR14942">
    <property type="entry name" value="U11/U12 SMALL NUCLEAR RIBONUCLEOPROTEIN 25 KDA PROTEIN"/>
    <property type="match status" value="1"/>
</dbReference>
<dbReference type="InterPro" id="IPR029071">
    <property type="entry name" value="Ubiquitin-like_domsf"/>
</dbReference>
<dbReference type="GO" id="GO:0000398">
    <property type="term" value="P:mRNA splicing, via spliceosome"/>
    <property type="evidence" value="ECO:0007669"/>
    <property type="project" value="InterPro"/>
</dbReference>
<reference evidence="3" key="1">
    <citation type="journal article" date="2010" name="Nature">
        <title>The Amphimedon queenslandica genome and the evolution of animal complexity.</title>
        <authorList>
            <person name="Srivastava M."/>
            <person name="Simakov O."/>
            <person name="Chapman J."/>
            <person name="Fahey B."/>
            <person name="Gauthier M.E."/>
            <person name="Mitros T."/>
            <person name="Richards G.S."/>
            <person name="Conaco C."/>
            <person name="Dacre M."/>
            <person name="Hellsten U."/>
            <person name="Larroux C."/>
            <person name="Putnam N.H."/>
            <person name="Stanke M."/>
            <person name="Adamska M."/>
            <person name="Darling A."/>
            <person name="Degnan S.M."/>
            <person name="Oakley T.H."/>
            <person name="Plachetzki D.C."/>
            <person name="Zhai Y."/>
            <person name="Adamski M."/>
            <person name="Calcino A."/>
            <person name="Cummins S.F."/>
            <person name="Goodstein D.M."/>
            <person name="Harris C."/>
            <person name="Jackson D.J."/>
            <person name="Leys S.P."/>
            <person name="Shu S."/>
            <person name="Woodcroft B.J."/>
            <person name="Vervoort M."/>
            <person name="Kosik K.S."/>
            <person name="Manning G."/>
            <person name="Degnan B.M."/>
            <person name="Rokhsar D.S."/>
        </authorList>
    </citation>
    <scope>NUCLEOTIDE SEQUENCE [LARGE SCALE GENOMIC DNA]</scope>
</reference>
<proteinExistence type="predicted"/>
<reference evidence="2" key="2">
    <citation type="submission" date="2017-05" db="UniProtKB">
        <authorList>
            <consortium name="EnsemblMetazoa"/>
        </authorList>
    </citation>
    <scope>IDENTIFICATION</scope>
</reference>
<dbReference type="InterPro" id="IPR039690">
    <property type="entry name" value="SNRNP25"/>
</dbReference>
<dbReference type="InterPro" id="IPR040610">
    <property type="entry name" value="SNRNP25_ubiquitin"/>
</dbReference>
<dbReference type="EnsemblMetazoa" id="XM_003384296.2">
    <property type="protein sequence ID" value="XP_003384344.1"/>
    <property type="gene ID" value="LOC100632994"/>
</dbReference>
<dbReference type="PANTHER" id="PTHR14942:SF0">
    <property type="entry name" value="U11_U12 SMALL NUCLEAR RIBONUCLEOPROTEIN 25 KDA PROTEIN"/>
    <property type="match status" value="1"/>
</dbReference>
<organism evidence="2">
    <name type="scientific">Amphimedon queenslandica</name>
    <name type="common">Sponge</name>
    <dbReference type="NCBI Taxonomy" id="400682"/>
    <lineage>
        <taxon>Eukaryota</taxon>
        <taxon>Metazoa</taxon>
        <taxon>Porifera</taxon>
        <taxon>Demospongiae</taxon>
        <taxon>Heteroscleromorpha</taxon>
        <taxon>Haplosclerida</taxon>
        <taxon>Niphatidae</taxon>
        <taxon>Amphimedon</taxon>
    </lineage>
</organism>
<sequence>MDETSHLDVMKDVKELIQNILKDPFLKDLSPEISLDEVQSRLALEQGRAMTLNVQKLDNTSFPVIVLQGATVHELRKSVENETVRRLKKEGRTTFVSWGYVWKTYSLFYGQHRLSKLDDKLANYGISNNCDIHWKKVVERKQF</sequence>
<name>A0A1X7VGC8_AMPQE</name>
<dbReference type="SUPFAM" id="SSF54236">
    <property type="entry name" value="Ubiquitin-like"/>
    <property type="match status" value="1"/>
</dbReference>
<dbReference type="Pfam" id="PF18036">
    <property type="entry name" value="Ubiquitin_4"/>
    <property type="match status" value="1"/>
</dbReference>